<evidence type="ECO:0000256" key="4">
    <source>
        <dbReference type="ARBA" id="ARBA00022553"/>
    </source>
</evidence>
<evidence type="ECO:0000256" key="10">
    <source>
        <dbReference type="ARBA" id="ARBA00022741"/>
    </source>
</evidence>
<dbReference type="GO" id="GO:0005524">
    <property type="term" value="F:ATP binding"/>
    <property type="evidence" value="ECO:0007669"/>
    <property type="project" value="UniProtKB-KW"/>
</dbReference>
<accession>A0A073J2T8</accession>
<keyword evidence="9" id="KW-0677">Repeat</keyword>
<keyword evidence="10" id="KW-0547">Nucleotide-binding</keyword>
<keyword evidence="19" id="KW-1185">Reference proteome</keyword>
<dbReference type="GO" id="GO:0009881">
    <property type="term" value="F:photoreceptor activity"/>
    <property type="evidence" value="ECO:0007669"/>
    <property type="project" value="UniProtKB-KW"/>
</dbReference>
<dbReference type="OrthoDB" id="489241at2"/>
<evidence type="ECO:0000256" key="5">
    <source>
        <dbReference type="ARBA" id="ARBA00022606"/>
    </source>
</evidence>
<comment type="caution">
    <text evidence="18">The sequence shown here is derived from an EMBL/GenBank/DDBJ whole genome shotgun (WGS) entry which is preliminary data.</text>
</comment>
<evidence type="ECO:0000256" key="2">
    <source>
        <dbReference type="ARBA" id="ARBA00012438"/>
    </source>
</evidence>
<feature type="domain" description="PAS" evidence="16">
    <location>
        <begin position="48"/>
        <end position="94"/>
    </location>
</feature>
<sequence length="342" mass="37612">MPADDSEILPSTLLSAENLRTNAVFAHAIRHSRLALCITDPSQPDEPIVFANPAFSDLTGYAEEDFIGKNCRFLQGPETTEESLKQIREALNSDGVAMVEIVNYRKSGEKFINALQIGPVFDEDGNLIFHFGSQMDISTAREKERQMSALKTNELLHRLKNIVNVMTVVIEMTGRSATDTAAYSKRIAERLRALGQAHFATISNDEPKVLHLDELAKMLLLAYAPLGEKQVRLNGDTFAVPGQYMTAITLLLHELATNAVKHGSLRVEEGIVDLTWNTDDPSVLALRWSEHNGPAVIPPSRESGSKIISSLVRASGGTLTFDWHPEGLVADLTLPIVTKKTD</sequence>
<dbReference type="RefSeq" id="WP_051694236.1">
    <property type="nucleotide sequence ID" value="NZ_CP054599.1"/>
</dbReference>
<dbReference type="InterPro" id="IPR000014">
    <property type="entry name" value="PAS"/>
</dbReference>
<organism evidence="18 19">
    <name type="scientific">Pseudosulfitobacter pseudonitzschiae</name>
    <dbReference type="NCBI Taxonomy" id="1402135"/>
    <lineage>
        <taxon>Bacteria</taxon>
        <taxon>Pseudomonadati</taxon>
        <taxon>Pseudomonadota</taxon>
        <taxon>Alphaproteobacteria</taxon>
        <taxon>Rhodobacterales</taxon>
        <taxon>Roseobacteraceae</taxon>
        <taxon>Pseudosulfitobacter</taxon>
    </lineage>
</organism>
<dbReference type="Gene3D" id="3.30.565.10">
    <property type="entry name" value="Histidine kinase-like ATPase, C-terminal domain"/>
    <property type="match status" value="1"/>
</dbReference>
<protein>
    <recommendedName>
        <fullName evidence="2">histidine kinase</fullName>
        <ecNumber evidence="2">2.7.13.3</ecNumber>
    </recommendedName>
</protein>
<dbReference type="SMART" id="SM00086">
    <property type="entry name" value="PAC"/>
    <property type="match status" value="1"/>
</dbReference>
<dbReference type="SUPFAM" id="SSF55785">
    <property type="entry name" value="PYP-like sensor domain (PAS domain)"/>
    <property type="match status" value="1"/>
</dbReference>
<keyword evidence="5" id="KW-0716">Sensory transduction</keyword>
<evidence type="ECO:0000256" key="11">
    <source>
        <dbReference type="ARBA" id="ARBA00022777"/>
    </source>
</evidence>
<dbReference type="GeneID" id="68870880"/>
<keyword evidence="11" id="KW-0418">Kinase</keyword>
<gene>
    <name evidence="18" type="ORF">SUH3_18735</name>
</gene>
<evidence type="ECO:0000313" key="19">
    <source>
        <dbReference type="Proteomes" id="UP000027746"/>
    </source>
</evidence>
<evidence type="ECO:0000313" key="18">
    <source>
        <dbReference type="EMBL" id="KEJ96299.1"/>
    </source>
</evidence>
<evidence type="ECO:0000256" key="3">
    <source>
        <dbReference type="ARBA" id="ARBA00022543"/>
    </source>
</evidence>
<dbReference type="Gene3D" id="3.30.450.20">
    <property type="entry name" value="PAS domain"/>
    <property type="match status" value="1"/>
</dbReference>
<dbReference type="PANTHER" id="PTHR41523">
    <property type="entry name" value="TWO-COMPONENT SYSTEM SENSOR PROTEIN"/>
    <property type="match status" value="1"/>
</dbReference>
<dbReference type="SMART" id="SM00911">
    <property type="entry name" value="HWE_HK"/>
    <property type="match status" value="1"/>
</dbReference>
<dbReference type="InterPro" id="IPR035965">
    <property type="entry name" value="PAS-like_dom_sf"/>
</dbReference>
<name>A0A073J2T8_9RHOB</name>
<evidence type="ECO:0000259" key="17">
    <source>
        <dbReference type="PROSITE" id="PS50113"/>
    </source>
</evidence>
<dbReference type="InterPro" id="IPR001610">
    <property type="entry name" value="PAC"/>
</dbReference>
<keyword evidence="13" id="KW-0157">Chromophore</keyword>
<evidence type="ECO:0000256" key="1">
    <source>
        <dbReference type="ARBA" id="ARBA00000085"/>
    </source>
</evidence>
<keyword evidence="12" id="KW-0067">ATP-binding</keyword>
<dbReference type="InterPro" id="IPR000700">
    <property type="entry name" value="PAS-assoc_C"/>
</dbReference>
<proteinExistence type="predicted"/>
<keyword evidence="7" id="KW-0288">FMN</keyword>
<keyword evidence="14" id="KW-0843">Virulence</keyword>
<evidence type="ECO:0000256" key="7">
    <source>
        <dbReference type="ARBA" id="ARBA00022643"/>
    </source>
</evidence>
<dbReference type="CDD" id="cd00130">
    <property type="entry name" value="PAS"/>
    <property type="match status" value="1"/>
</dbReference>
<dbReference type="PROSITE" id="PS50113">
    <property type="entry name" value="PAC"/>
    <property type="match status" value="1"/>
</dbReference>
<dbReference type="SMART" id="SM00091">
    <property type="entry name" value="PAS"/>
    <property type="match status" value="1"/>
</dbReference>
<dbReference type="EC" id="2.7.13.3" evidence="2"/>
<keyword evidence="3" id="KW-0600">Photoreceptor protein</keyword>
<evidence type="ECO:0000256" key="8">
    <source>
        <dbReference type="ARBA" id="ARBA00022679"/>
    </source>
</evidence>
<evidence type="ECO:0000259" key="16">
    <source>
        <dbReference type="PROSITE" id="PS50112"/>
    </source>
</evidence>
<keyword evidence="4" id="KW-0597">Phosphoprotein</keyword>
<dbReference type="EMBL" id="JAMD01000004">
    <property type="protein sequence ID" value="KEJ96299.1"/>
    <property type="molecule type" value="Genomic_DNA"/>
</dbReference>
<dbReference type="NCBIfam" id="TIGR00229">
    <property type="entry name" value="sensory_box"/>
    <property type="match status" value="1"/>
</dbReference>
<evidence type="ECO:0000256" key="6">
    <source>
        <dbReference type="ARBA" id="ARBA00022630"/>
    </source>
</evidence>
<dbReference type="InterPro" id="IPR036890">
    <property type="entry name" value="HATPase_C_sf"/>
</dbReference>
<evidence type="ECO:0000256" key="13">
    <source>
        <dbReference type="ARBA" id="ARBA00022991"/>
    </source>
</evidence>
<evidence type="ECO:0000256" key="15">
    <source>
        <dbReference type="ARBA" id="ARBA00023170"/>
    </source>
</evidence>
<dbReference type="GO" id="GO:0004673">
    <property type="term" value="F:protein histidine kinase activity"/>
    <property type="evidence" value="ECO:0007669"/>
    <property type="project" value="UniProtKB-EC"/>
</dbReference>
<dbReference type="AlphaFoldDB" id="A0A073J2T8"/>
<feature type="domain" description="PAC" evidence="17">
    <location>
        <begin position="97"/>
        <end position="149"/>
    </location>
</feature>
<keyword evidence="6" id="KW-0285">Flavoprotein</keyword>
<evidence type="ECO:0000256" key="9">
    <source>
        <dbReference type="ARBA" id="ARBA00022737"/>
    </source>
</evidence>
<dbReference type="Pfam" id="PF13426">
    <property type="entry name" value="PAS_9"/>
    <property type="match status" value="1"/>
</dbReference>
<evidence type="ECO:0000256" key="14">
    <source>
        <dbReference type="ARBA" id="ARBA00023026"/>
    </source>
</evidence>
<evidence type="ECO:0000256" key="12">
    <source>
        <dbReference type="ARBA" id="ARBA00022840"/>
    </source>
</evidence>
<dbReference type="Proteomes" id="UP000027746">
    <property type="component" value="Unassembled WGS sequence"/>
</dbReference>
<comment type="catalytic activity">
    <reaction evidence="1">
        <text>ATP + protein L-histidine = ADP + protein N-phospho-L-histidine.</text>
        <dbReference type="EC" id="2.7.13.3"/>
    </reaction>
</comment>
<keyword evidence="8" id="KW-0808">Transferase</keyword>
<dbReference type="PROSITE" id="PS50112">
    <property type="entry name" value="PAS"/>
    <property type="match status" value="1"/>
</dbReference>
<keyword evidence="15" id="KW-0675">Receptor</keyword>
<dbReference type="Pfam" id="PF07536">
    <property type="entry name" value="HWE_HK"/>
    <property type="match status" value="1"/>
</dbReference>
<dbReference type="InterPro" id="IPR011102">
    <property type="entry name" value="Sig_transdc_His_kinase_HWE"/>
</dbReference>
<reference evidence="18 19" key="1">
    <citation type="submission" date="2014-01" db="EMBL/GenBank/DDBJ databases">
        <title>Sulfitobacter sp. H3 (MCCC 1A00686) Genome Sequencing.</title>
        <authorList>
            <person name="Lai Q."/>
            <person name="Hong Z."/>
        </authorList>
    </citation>
    <scope>NUCLEOTIDE SEQUENCE [LARGE SCALE GENOMIC DNA]</scope>
    <source>
        <strain evidence="18 19">H3</strain>
    </source>
</reference>
<dbReference type="PANTHER" id="PTHR41523:SF8">
    <property type="entry name" value="ETHYLENE RESPONSE SENSOR PROTEIN"/>
    <property type="match status" value="1"/>
</dbReference>